<dbReference type="SMART" id="SM00292">
    <property type="entry name" value="BRCT"/>
    <property type="match status" value="2"/>
</dbReference>
<name>A0A504XRX6_LEIDO</name>
<feature type="domain" description="RanBP2-type" evidence="6">
    <location>
        <begin position="3"/>
        <end position="32"/>
    </location>
</feature>
<evidence type="ECO:0000256" key="3">
    <source>
        <dbReference type="ARBA" id="ARBA00022833"/>
    </source>
</evidence>
<evidence type="ECO:0000313" key="7">
    <source>
        <dbReference type="EMBL" id="TPP47857.1"/>
    </source>
</evidence>
<dbReference type="InterPro" id="IPR001876">
    <property type="entry name" value="Znf_RanBP2"/>
</dbReference>
<dbReference type="FunFam" id="3.40.50.10190:FF:000168">
    <property type="entry name" value="BRCA1 C Terminus (BRCT) domain containing protein, putative"/>
    <property type="match status" value="1"/>
</dbReference>
<organism evidence="7 8">
    <name type="scientific">Leishmania donovani</name>
    <dbReference type="NCBI Taxonomy" id="5661"/>
    <lineage>
        <taxon>Eukaryota</taxon>
        <taxon>Discoba</taxon>
        <taxon>Euglenozoa</taxon>
        <taxon>Kinetoplastea</taxon>
        <taxon>Metakinetoplastina</taxon>
        <taxon>Trypanosomatida</taxon>
        <taxon>Trypanosomatidae</taxon>
        <taxon>Leishmaniinae</taxon>
        <taxon>Leishmania</taxon>
    </lineage>
</organism>
<dbReference type="SUPFAM" id="SSF52113">
    <property type="entry name" value="BRCT domain"/>
    <property type="match status" value="2"/>
</dbReference>
<comment type="caution">
    <text evidence="7">The sequence shown here is derived from an EMBL/GenBank/DDBJ whole genome shotgun (WGS) entry which is preliminary data.</text>
</comment>
<dbReference type="Gene3D" id="3.40.50.10190">
    <property type="entry name" value="BRCT domain"/>
    <property type="match status" value="2"/>
</dbReference>
<sequence length="351" mass="38900">MAAPGLWVCSNCSVEQMAETTYCHMCKFARPMDRRGVPQIFSGYNIHFNGIIPRTIMHPSHSVEWRMAERHGATCCTSFDPAVVSILVYRPGYERSEKCRTCLEHHPNIPCVPIAWLLDSLLQSRQIHPSLYRLTRLLPVANPTNKGPKKSAAAEGANNQNEVPGEMEAAIPPFFDIEPFRCTAMSVFDAAVACATGVKTEAVDDDNDKIEARKTKPGIELIAAQQPSNKVDRALFSGMNVVLTPSLQGQTAVVMTIQRCGGKIAEKRESLEATLRNNVTHVIYSHEDKKDDVMIQAAHLISTNLPGLQLAQSNWLEDCLILGELLPLRGMYTPTAKLLETLNKKYTKARS</sequence>
<keyword evidence="1" id="KW-0479">Metal-binding</keyword>
<dbReference type="VEuPathDB" id="TriTrypDB:LdBPK_354870.1"/>
<gene>
    <name evidence="7" type="ORF">CGC20_14355</name>
</gene>
<dbReference type="InterPro" id="IPR001357">
    <property type="entry name" value="BRCT_dom"/>
</dbReference>
<dbReference type="AlphaFoldDB" id="A0A504XRX6"/>
<dbReference type="VEuPathDB" id="TriTrypDB:LDHU3_35.6390"/>
<feature type="domain" description="BRCT" evidence="5">
    <location>
        <begin position="231"/>
        <end position="333"/>
    </location>
</feature>
<dbReference type="PROSITE" id="PS50199">
    <property type="entry name" value="ZF_RANBP2_2"/>
    <property type="match status" value="1"/>
</dbReference>
<evidence type="ECO:0000313" key="8">
    <source>
        <dbReference type="Proteomes" id="UP000318821"/>
    </source>
</evidence>
<dbReference type="EMBL" id="RHLD01000013">
    <property type="protein sequence ID" value="TPP47857.1"/>
    <property type="molecule type" value="Genomic_DNA"/>
</dbReference>
<dbReference type="VEuPathDB" id="TriTrypDB:LdCL_350053700"/>
<proteinExistence type="predicted"/>
<dbReference type="Proteomes" id="UP000318821">
    <property type="component" value="Unassembled WGS sequence"/>
</dbReference>
<dbReference type="InterPro" id="IPR036420">
    <property type="entry name" value="BRCT_dom_sf"/>
</dbReference>
<dbReference type="FunFam" id="3.40.50.10190:FF:000119">
    <property type="entry name" value="BRCA1 C Terminus (BRCT) domain containing protein, putative"/>
    <property type="match status" value="1"/>
</dbReference>
<protein>
    <submittedName>
        <fullName evidence="7">BRCA1 C Terminus (BRCT) domain family protein</fullName>
    </submittedName>
</protein>
<feature type="domain" description="BRCT" evidence="5">
    <location>
        <begin position="36"/>
        <end position="134"/>
    </location>
</feature>
<evidence type="ECO:0000256" key="4">
    <source>
        <dbReference type="PROSITE-ProRule" id="PRU00322"/>
    </source>
</evidence>
<evidence type="ECO:0000256" key="2">
    <source>
        <dbReference type="ARBA" id="ARBA00022771"/>
    </source>
</evidence>
<keyword evidence="3" id="KW-0862">Zinc</keyword>
<evidence type="ECO:0000259" key="5">
    <source>
        <dbReference type="PROSITE" id="PS50172"/>
    </source>
</evidence>
<reference evidence="8" key="1">
    <citation type="submission" date="2019-02" db="EMBL/GenBank/DDBJ databases">
        <title>FDA dAtabase for Regulatory Grade micrObial Sequences (FDA-ARGOS): Supporting development and validation of Infectious Disease Dx tests.</title>
        <authorList>
            <person name="Duncan R."/>
            <person name="Fisher C."/>
            <person name="Tallon L."/>
            <person name="Sadzewicz L."/>
            <person name="Sengamalay N."/>
            <person name="Ott S."/>
            <person name="Godinez A."/>
            <person name="Nagaraj S."/>
            <person name="Vavikolanu K."/>
            <person name="Vyas G."/>
            <person name="Nadendla S."/>
            <person name="Aluvathingal J."/>
            <person name="Sichtig H."/>
        </authorList>
    </citation>
    <scope>NUCLEOTIDE SEQUENCE [LARGE SCALE GENOMIC DNA]</scope>
    <source>
        <strain evidence="8">FDAARGOS_360</strain>
    </source>
</reference>
<evidence type="ECO:0000256" key="1">
    <source>
        <dbReference type="ARBA" id="ARBA00022723"/>
    </source>
</evidence>
<accession>A0A504XRX6</accession>
<dbReference type="GO" id="GO:0008270">
    <property type="term" value="F:zinc ion binding"/>
    <property type="evidence" value="ECO:0007669"/>
    <property type="project" value="UniProtKB-KW"/>
</dbReference>
<keyword evidence="2 4" id="KW-0863">Zinc-finger</keyword>
<evidence type="ECO:0000259" key="6">
    <source>
        <dbReference type="PROSITE" id="PS50199"/>
    </source>
</evidence>
<dbReference type="PROSITE" id="PS50172">
    <property type="entry name" value="BRCT"/>
    <property type="match status" value="2"/>
</dbReference>